<evidence type="ECO:0000313" key="4">
    <source>
        <dbReference type="Proteomes" id="UP000078543"/>
    </source>
</evidence>
<dbReference type="GO" id="GO:0061928">
    <property type="term" value="F:glutathione specific gamma-glutamylcyclotransferase activity"/>
    <property type="evidence" value="ECO:0007669"/>
    <property type="project" value="UniProtKB-EC"/>
</dbReference>
<dbReference type="EC" id="4.3.2.7" evidence="1"/>
<dbReference type="SUPFAM" id="SSF110857">
    <property type="entry name" value="Gamma-glutamyl cyclotransferase-like"/>
    <property type="match status" value="1"/>
</dbReference>
<sequence length="159" mass="17988">MWRPDFRPAEIRPARLAGWHRAMCVLSTIYRGTEQCPGLVLGLDRAGSCVGRALKVAGADWPAIKEMLDARELVTGVYLPRFLPVRLSDGRQVPAYAYVVDRDHWQYWSGPQSEAVRLVRQGEGKGGRARDYLAATVEHLDRLGIHRTAMHRLLRLVDE</sequence>
<evidence type="ECO:0000313" key="3">
    <source>
        <dbReference type="EMBL" id="OAN54016.1"/>
    </source>
</evidence>
<proteinExistence type="predicted"/>
<protein>
    <recommendedName>
        <fullName evidence="1">glutathione-specific gamma-glutamylcyclotransferase</fullName>
        <ecNumber evidence="1">4.3.2.7</ecNumber>
    </recommendedName>
</protein>
<dbReference type="AlphaFoldDB" id="A0A178MX10"/>
<keyword evidence="2" id="KW-0456">Lyase</keyword>
<comment type="caution">
    <text evidence="3">The sequence shown here is derived from an EMBL/GenBank/DDBJ whole genome shotgun (WGS) entry which is preliminary data.</text>
</comment>
<dbReference type="Pfam" id="PF04752">
    <property type="entry name" value="ChaC"/>
    <property type="match status" value="1"/>
</dbReference>
<dbReference type="InterPro" id="IPR036568">
    <property type="entry name" value="GGCT-like_sf"/>
</dbReference>
<dbReference type="InterPro" id="IPR013024">
    <property type="entry name" value="GGCT-like"/>
</dbReference>
<reference evidence="3 4" key="1">
    <citation type="submission" date="2016-04" db="EMBL/GenBank/DDBJ databases">
        <title>Draft genome sequence of freshwater magnetotactic bacteria Magnetospirillum marisnigri SP-1 and Magnetospirillum moscoviense BB-1.</title>
        <authorList>
            <person name="Koziaeva V."/>
            <person name="Dziuba M.V."/>
            <person name="Ivanov T.M."/>
            <person name="Kuznetsov B."/>
            <person name="Grouzdev D.S."/>
        </authorList>
    </citation>
    <scope>NUCLEOTIDE SEQUENCE [LARGE SCALE GENOMIC DNA]</scope>
    <source>
        <strain evidence="3 4">BB-1</strain>
    </source>
</reference>
<accession>A0A178MX10</accession>
<evidence type="ECO:0000256" key="2">
    <source>
        <dbReference type="ARBA" id="ARBA00023239"/>
    </source>
</evidence>
<dbReference type="Gene3D" id="3.10.490.10">
    <property type="entry name" value="Gamma-glutamyl cyclotransferase-like"/>
    <property type="match status" value="1"/>
</dbReference>
<dbReference type="InterPro" id="IPR006840">
    <property type="entry name" value="ChaC"/>
</dbReference>
<dbReference type="GO" id="GO:0006751">
    <property type="term" value="P:glutathione catabolic process"/>
    <property type="evidence" value="ECO:0007669"/>
    <property type="project" value="InterPro"/>
</dbReference>
<keyword evidence="4" id="KW-1185">Reference proteome</keyword>
<dbReference type="EMBL" id="LWQU01000123">
    <property type="protein sequence ID" value="OAN54016.1"/>
    <property type="molecule type" value="Genomic_DNA"/>
</dbReference>
<evidence type="ECO:0000256" key="1">
    <source>
        <dbReference type="ARBA" id="ARBA00012344"/>
    </source>
</evidence>
<dbReference type="Proteomes" id="UP000078543">
    <property type="component" value="Unassembled WGS sequence"/>
</dbReference>
<gene>
    <name evidence="3" type="ORF">A6A05_09270</name>
</gene>
<organism evidence="3 4">
    <name type="scientific">Magnetospirillum moscoviense</name>
    <dbReference type="NCBI Taxonomy" id="1437059"/>
    <lineage>
        <taxon>Bacteria</taxon>
        <taxon>Pseudomonadati</taxon>
        <taxon>Pseudomonadota</taxon>
        <taxon>Alphaproteobacteria</taxon>
        <taxon>Rhodospirillales</taxon>
        <taxon>Rhodospirillaceae</taxon>
        <taxon>Magnetospirillum</taxon>
    </lineage>
</organism>
<name>A0A178MX10_9PROT</name>
<dbReference type="CDD" id="cd06661">
    <property type="entry name" value="GGCT_like"/>
    <property type="match status" value="1"/>
</dbReference>
<dbReference type="STRING" id="1437059.A6A05_09270"/>